<comment type="caution">
    <text evidence="2">The sequence shown here is derived from an EMBL/GenBank/DDBJ whole genome shotgun (WGS) entry which is preliminary data.</text>
</comment>
<evidence type="ECO:0000256" key="1">
    <source>
        <dbReference type="SAM" id="MobiDB-lite"/>
    </source>
</evidence>
<dbReference type="EMBL" id="QUSY01001493">
    <property type="protein sequence ID" value="RHY24805.1"/>
    <property type="molecule type" value="Genomic_DNA"/>
</dbReference>
<keyword evidence="3" id="KW-1185">Reference proteome</keyword>
<feature type="non-terminal residue" evidence="2">
    <location>
        <position position="449"/>
    </location>
</feature>
<organism evidence="2 3">
    <name type="scientific">Aphanomyces invadans</name>
    <dbReference type="NCBI Taxonomy" id="157072"/>
    <lineage>
        <taxon>Eukaryota</taxon>
        <taxon>Sar</taxon>
        <taxon>Stramenopiles</taxon>
        <taxon>Oomycota</taxon>
        <taxon>Saprolegniomycetes</taxon>
        <taxon>Saprolegniales</taxon>
        <taxon>Verrucalvaceae</taxon>
        <taxon>Aphanomyces</taxon>
    </lineage>
</organism>
<dbReference type="AlphaFoldDB" id="A0A418AKK8"/>
<proteinExistence type="predicted"/>
<evidence type="ECO:0000313" key="3">
    <source>
        <dbReference type="Proteomes" id="UP000285060"/>
    </source>
</evidence>
<dbReference type="VEuPathDB" id="FungiDB:H310_12218"/>
<name>A0A418AKK8_9STRA</name>
<accession>A0A418AKK8</accession>
<reference evidence="2 3" key="1">
    <citation type="submission" date="2018-08" db="EMBL/GenBank/DDBJ databases">
        <title>Aphanomyces genome sequencing and annotation.</title>
        <authorList>
            <person name="Minardi D."/>
            <person name="Oidtmann B."/>
            <person name="Van Der Giezen M."/>
            <person name="Studholme D.J."/>
        </authorList>
    </citation>
    <scope>NUCLEOTIDE SEQUENCE [LARGE SCALE GENOMIC DNA]</scope>
    <source>
        <strain evidence="2 3">NJM0002</strain>
    </source>
</reference>
<dbReference type="Proteomes" id="UP000285060">
    <property type="component" value="Unassembled WGS sequence"/>
</dbReference>
<gene>
    <name evidence="2" type="ORF">DYB32_010599</name>
</gene>
<feature type="region of interest" description="Disordered" evidence="1">
    <location>
        <begin position="153"/>
        <end position="209"/>
    </location>
</feature>
<sequence>MLRWGVASDTALRQLQGTTLKLRVTATTGKTKSTTLMSFQLTLPHALDGFYLDIPAGLHGLSEERMLFETIQRLEPRFLWGMYTSVSATTGLAGSRYRIHFLGSDIPSTMLVDGRMVEEFIFRGRCLRVYGRGWFFRDKRWARLDLDAVAAHSGVTAPSTPPPPHTSAPHATPAKRQKTTSKDPTAWTEVRRKTPTAAPAPYRAHTQGRPWTSPNAFAALHERWTVGHAVHCASHDGVAFETIIPEVHPHDNDPVHPTTGEYVTCPRPHKGKVAHAEVPLDDLISELQALDTKSTAAVQHHASLVEAAVQSSQFNLATLVNSGRVDTICSHMGRHPEDFGIQLHRLFTSDRPTFELLIRQRLLHRWLRATWGGSASFDQLYTKSFGHKMTTASVVELFRAMQKSDDLAPIVAMTDDGDEVSLSRFDLELVLALAEVLAAVHSPLYYASD</sequence>
<protein>
    <submittedName>
        <fullName evidence="2">Uncharacterized protein</fullName>
    </submittedName>
</protein>
<evidence type="ECO:0000313" key="2">
    <source>
        <dbReference type="EMBL" id="RHY24805.1"/>
    </source>
</evidence>